<gene>
    <name evidence="1" type="ORF">Ahy_B05g075391</name>
</gene>
<protein>
    <submittedName>
        <fullName evidence="1">Uncharacterized protein</fullName>
    </submittedName>
</protein>
<keyword evidence="2" id="KW-1185">Reference proteome</keyword>
<dbReference type="EMBL" id="SDMP01000015">
    <property type="protein sequence ID" value="RYR07898.1"/>
    <property type="molecule type" value="Genomic_DNA"/>
</dbReference>
<dbReference type="AlphaFoldDB" id="A0A444Z140"/>
<dbReference type="Proteomes" id="UP000289738">
    <property type="component" value="Chromosome B05"/>
</dbReference>
<evidence type="ECO:0000313" key="2">
    <source>
        <dbReference type="Proteomes" id="UP000289738"/>
    </source>
</evidence>
<name>A0A444Z140_ARAHY</name>
<accession>A0A444Z140</accession>
<organism evidence="1 2">
    <name type="scientific">Arachis hypogaea</name>
    <name type="common">Peanut</name>
    <dbReference type="NCBI Taxonomy" id="3818"/>
    <lineage>
        <taxon>Eukaryota</taxon>
        <taxon>Viridiplantae</taxon>
        <taxon>Streptophyta</taxon>
        <taxon>Embryophyta</taxon>
        <taxon>Tracheophyta</taxon>
        <taxon>Spermatophyta</taxon>
        <taxon>Magnoliopsida</taxon>
        <taxon>eudicotyledons</taxon>
        <taxon>Gunneridae</taxon>
        <taxon>Pentapetalae</taxon>
        <taxon>rosids</taxon>
        <taxon>fabids</taxon>
        <taxon>Fabales</taxon>
        <taxon>Fabaceae</taxon>
        <taxon>Papilionoideae</taxon>
        <taxon>50 kb inversion clade</taxon>
        <taxon>dalbergioids sensu lato</taxon>
        <taxon>Dalbergieae</taxon>
        <taxon>Pterocarpus clade</taxon>
        <taxon>Arachis</taxon>
    </lineage>
</organism>
<sequence>MYIHWETDEGFRYQCLTNRANRTLAKLSKYTNSSVTIMKTKARLSKSLDHDATLAETFKYTHTSKESKERFANQRFVDHYESYT</sequence>
<proteinExistence type="predicted"/>
<evidence type="ECO:0000313" key="1">
    <source>
        <dbReference type="EMBL" id="RYR07898.1"/>
    </source>
</evidence>
<comment type="caution">
    <text evidence="1">The sequence shown here is derived from an EMBL/GenBank/DDBJ whole genome shotgun (WGS) entry which is preliminary data.</text>
</comment>
<reference evidence="1 2" key="1">
    <citation type="submission" date="2019-01" db="EMBL/GenBank/DDBJ databases">
        <title>Sequencing of cultivated peanut Arachis hypogaea provides insights into genome evolution and oil improvement.</title>
        <authorList>
            <person name="Chen X."/>
        </authorList>
    </citation>
    <scope>NUCLEOTIDE SEQUENCE [LARGE SCALE GENOMIC DNA]</scope>
    <source>
        <strain evidence="2">cv. Fuhuasheng</strain>
        <tissue evidence="1">Leaves</tissue>
    </source>
</reference>